<dbReference type="EMBL" id="FOHX01000006">
    <property type="protein sequence ID" value="SEU13442.1"/>
    <property type="molecule type" value="Genomic_DNA"/>
</dbReference>
<organism evidence="2 3">
    <name type="scientific">Nonomuraea wenchangensis</name>
    <dbReference type="NCBI Taxonomy" id="568860"/>
    <lineage>
        <taxon>Bacteria</taxon>
        <taxon>Bacillati</taxon>
        <taxon>Actinomycetota</taxon>
        <taxon>Actinomycetes</taxon>
        <taxon>Streptosporangiales</taxon>
        <taxon>Streptosporangiaceae</taxon>
        <taxon>Nonomuraea</taxon>
    </lineage>
</organism>
<evidence type="ECO:0000256" key="1">
    <source>
        <dbReference type="SAM" id="Coils"/>
    </source>
</evidence>
<dbReference type="Proteomes" id="UP000199361">
    <property type="component" value="Unassembled WGS sequence"/>
</dbReference>
<dbReference type="Gene3D" id="1.10.287.1060">
    <property type="entry name" value="ESAT-6-like"/>
    <property type="match status" value="1"/>
</dbReference>
<name>A0A1I0JTQ4_9ACTN</name>
<dbReference type="STRING" id="568860.SAMN05421811_106172"/>
<dbReference type="SUPFAM" id="SSF140453">
    <property type="entry name" value="EsxAB dimer-like"/>
    <property type="match status" value="1"/>
</dbReference>
<accession>A0A1I0JTQ4</accession>
<evidence type="ECO:0000313" key="3">
    <source>
        <dbReference type="Proteomes" id="UP000199361"/>
    </source>
</evidence>
<dbReference type="AlphaFoldDB" id="A0A1I0JTQ4"/>
<dbReference type="OrthoDB" id="3538695at2"/>
<evidence type="ECO:0008006" key="4">
    <source>
        <dbReference type="Google" id="ProtNLM"/>
    </source>
</evidence>
<dbReference type="InterPro" id="IPR036689">
    <property type="entry name" value="ESAT-6-like_sf"/>
</dbReference>
<protein>
    <recommendedName>
        <fullName evidence="4">Excreted virulence factor EspC, type VII ESX diderm</fullName>
    </recommendedName>
</protein>
<feature type="coiled-coil region" evidence="1">
    <location>
        <begin position="51"/>
        <end position="96"/>
    </location>
</feature>
<keyword evidence="3" id="KW-1185">Reference proteome</keyword>
<proteinExistence type="predicted"/>
<sequence>MTSKHQLLRQAAEKESLASTFTRYARRLTGALDGVPARPQECEAFWTGPAAERFAERAAVLRRELAELEDSCLATAESLRRRARRLREDAAAAGDRHTDMT</sequence>
<dbReference type="RefSeq" id="WP_091083351.1">
    <property type="nucleotide sequence ID" value="NZ_FOHX01000006.1"/>
</dbReference>
<reference evidence="2 3" key="1">
    <citation type="submission" date="2016-10" db="EMBL/GenBank/DDBJ databases">
        <authorList>
            <person name="de Groot N.N."/>
        </authorList>
    </citation>
    <scope>NUCLEOTIDE SEQUENCE [LARGE SCALE GENOMIC DNA]</scope>
    <source>
        <strain evidence="2 3">CGMCC 4.5598</strain>
    </source>
</reference>
<keyword evidence="1" id="KW-0175">Coiled coil</keyword>
<evidence type="ECO:0000313" key="2">
    <source>
        <dbReference type="EMBL" id="SEU13442.1"/>
    </source>
</evidence>
<gene>
    <name evidence="2" type="ORF">SAMN05421811_106172</name>
</gene>